<dbReference type="InterPro" id="IPR008979">
    <property type="entry name" value="Galactose-bd-like_sf"/>
</dbReference>
<dbReference type="InterPro" id="IPR001119">
    <property type="entry name" value="SLH_dom"/>
</dbReference>
<dbReference type="Pfam" id="PF02018">
    <property type="entry name" value="CBM_4_9"/>
    <property type="match status" value="3"/>
</dbReference>
<name>A0A2Z2KHU9_9BACL</name>
<evidence type="ECO:0000259" key="6">
    <source>
        <dbReference type="PROSITE" id="PS51762"/>
    </source>
</evidence>
<keyword evidence="4" id="KW-0732">Signal</keyword>
<gene>
    <name evidence="7" type="ORF">B9T62_24450</name>
</gene>
<dbReference type="Proteomes" id="UP000249890">
    <property type="component" value="Chromosome"/>
</dbReference>
<proteinExistence type="inferred from homology"/>
<organism evidence="7 8">
    <name type="scientific">Paenibacillus donghaensis</name>
    <dbReference type="NCBI Taxonomy" id="414771"/>
    <lineage>
        <taxon>Bacteria</taxon>
        <taxon>Bacillati</taxon>
        <taxon>Bacillota</taxon>
        <taxon>Bacilli</taxon>
        <taxon>Bacillales</taxon>
        <taxon>Paenibacillaceae</taxon>
        <taxon>Paenibacillus</taxon>
    </lineage>
</organism>
<feature type="region of interest" description="Disordered" evidence="3">
    <location>
        <begin position="700"/>
        <end position="723"/>
    </location>
</feature>
<dbReference type="GO" id="GO:0005975">
    <property type="term" value="P:carbohydrate metabolic process"/>
    <property type="evidence" value="ECO:0007669"/>
    <property type="project" value="InterPro"/>
</dbReference>
<dbReference type="SUPFAM" id="SSF49785">
    <property type="entry name" value="Galactose-binding domain-like"/>
    <property type="match status" value="5"/>
</dbReference>
<dbReference type="SUPFAM" id="SSF49899">
    <property type="entry name" value="Concanavalin A-like lectins/glucanases"/>
    <property type="match status" value="1"/>
</dbReference>
<evidence type="ECO:0000256" key="4">
    <source>
        <dbReference type="SAM" id="SignalP"/>
    </source>
</evidence>
<dbReference type="SMART" id="SM00606">
    <property type="entry name" value="CBD_IV"/>
    <property type="match status" value="1"/>
</dbReference>
<dbReference type="PROSITE" id="PS51762">
    <property type="entry name" value="GH16_2"/>
    <property type="match status" value="1"/>
</dbReference>
<feature type="compositionally biased region" description="Low complexity" evidence="3">
    <location>
        <begin position="398"/>
        <end position="434"/>
    </location>
</feature>
<dbReference type="Gene3D" id="2.60.120.200">
    <property type="match status" value="1"/>
</dbReference>
<dbReference type="PROSITE" id="PS51272">
    <property type="entry name" value="SLH"/>
    <property type="match status" value="3"/>
</dbReference>
<dbReference type="PANTHER" id="PTHR10963">
    <property type="entry name" value="GLYCOSYL HYDROLASE-RELATED"/>
    <property type="match status" value="1"/>
</dbReference>
<dbReference type="Gene3D" id="2.60.120.260">
    <property type="entry name" value="Galactose-binding domain-like"/>
    <property type="match status" value="5"/>
</dbReference>
<keyword evidence="2" id="KW-0378">Hydrolase</keyword>
<feature type="domain" description="SLH" evidence="5">
    <location>
        <begin position="157"/>
        <end position="220"/>
    </location>
</feature>
<evidence type="ECO:0000256" key="2">
    <source>
        <dbReference type="ARBA" id="ARBA00022801"/>
    </source>
</evidence>
<feature type="chain" id="PRO_5016333005" description="Licheninase" evidence="4">
    <location>
        <begin position="28"/>
        <end position="1500"/>
    </location>
</feature>
<feature type="domain" description="SLH" evidence="5">
    <location>
        <begin position="35"/>
        <end position="98"/>
    </location>
</feature>
<feature type="domain" description="GH16" evidence="6">
    <location>
        <begin position="416"/>
        <end position="696"/>
    </location>
</feature>
<dbReference type="PANTHER" id="PTHR10963:SF55">
    <property type="entry name" value="GLYCOSIDE HYDROLASE FAMILY 16 PROTEIN"/>
    <property type="match status" value="1"/>
</dbReference>
<sequence>MYRKLQAIVLVIGLMATMIPVPPAIQAAAAVDSPAVVTAFKDVQNHWAKEAAAKLAGEGLLYGYEDGLFHPDAAITRAELVALLNRVFQYADTGTAVFTDVSASAWYADALAKGAQARIVTGYADGSFNPGSSVQRQDSFLMLSRAFRLEQMPEAVLSTFPDQDQLSGYARAAAGTMAVNGYISGDANSQLKPQGTLTRAEAAVMISRMIGWVSADSGRFAPGEVKGNAVVNRSGVELQNTRISGALYVTEGVGNGEFTAEHIAITGNTWITGGGVNSVILKGSELADITVDKKSSPVRLLLSEGTTASGVKVKHPAVIELTADSAVAKLTIEASAAGTTLINKGTIAELEVDAEGVLLNGEPLAKGTRLQLPASPAVSTAPTSVPAVVNGGTGSGGSESPSTAAPTAASTPEPTPASTTAPTPAPTAVATEPPVQADPWKLVWNDEFNSNVIDTTKWNIEDTGTVYNNELEYYRPDNAAIEEESGNSVLALEARSEAYEGRDYTSAKLTSKLKGDFTYGKFSVRAKLPIQQGMWPAIWMMPTDEFHQYGPWPGSGEMDIMELTGPKASDPENADKYPRTVHGSLHYNLPHEVQTEEYVLPEGQTFADEYHEYTLEWLPGLIRYYVDGEKYFETSDWGTQALGQPDFYTYPAPFDRPFYMILNLAVGGDWPGDPLSDFVSDKMFVDYVRVYEYADLENWPDVTGQRPENSGSSEPQRPALPDGNQIYNGAFAEGVDSTGLPQNWQFIENEGGQGSVSVMEDPEKGSVSKVTVDDKGTVNYSLQLTQMPLLLEKGKSYKATFEAKGDVSRPFMSKLTQFGGAWKAYSGEQNLQLSEQWQTYEYCFTMKDPSDNNVRFEFNLGQNAGAAYFTNVSVVEIDPIVEERTALADGNWIYNGNFDLGKDRMEFWQISAVPEAGVKAGVTNTLAFPQMERWFRAEVSQDGLEPDAVKLLQEGLPLTPGGTYQLTFDAKASKELVLQVAMDTAAEQGGYPDGAEMNLTTEAASFSKRIQLSDTAAAHSTLSFLLGSHAGEVQIDNVRLVQIKSPASSGGYIHLQADHYDAAAGTELVPSAEGVRDLAVLDEGDYADYKVKITQGGSYVPMLRAASILPDSELAVTLLDESRQPVVTAVTYGQPVGNTGGLNVYRTLTSEPLSLTAGTYYIRISGQGYHLTWLDLTREMAADGRFESGSAEAWTLFKKDWVDTDPVKDTVASVVYGELKVSLGGTGDEPWNAQVKQSGIPLEKGRTYQLSFNAHSSMARSILALVQHDGATDNNWTTYLEQPAVLGEEDAYYEYRFTANGNEPASVLQFSLGRIDEVLGAHDVYLDNISLVQINPVLAGQPYEGELLPNGDFAAGIQGWTTYTADNGQLAISAAEEKLKIDLGTAGSNSWDRQVYYEGIEYTEGNRYTLTFKAKSSTARKMNISIGWLDAANNYTWHSYTSDVVDLGGDEQLYTIGFNVESVGTSIGRISFELGNIDGEAAGSLTVHIDNISLIDNGAI</sequence>
<dbReference type="InterPro" id="IPR013320">
    <property type="entry name" value="ConA-like_dom_sf"/>
</dbReference>
<reference evidence="7 8" key="1">
    <citation type="submission" date="2017-06" db="EMBL/GenBank/DDBJ databases">
        <title>Complete genome sequence of Paenibacillus donghaensis KCTC 13049T isolated from East Sea sediment, South Korea.</title>
        <authorList>
            <person name="Jung B.K."/>
            <person name="Hong S.-J."/>
            <person name="Shin J.-H."/>
        </authorList>
    </citation>
    <scope>NUCLEOTIDE SEQUENCE [LARGE SCALE GENOMIC DNA]</scope>
    <source>
        <strain evidence="7 8">KCTC 13049</strain>
    </source>
</reference>
<evidence type="ECO:0000259" key="5">
    <source>
        <dbReference type="PROSITE" id="PS51272"/>
    </source>
</evidence>
<dbReference type="InterPro" id="IPR003305">
    <property type="entry name" value="CenC_carb-bd"/>
</dbReference>
<dbReference type="EMBL" id="CP021780">
    <property type="protein sequence ID" value="ASA23665.1"/>
    <property type="molecule type" value="Genomic_DNA"/>
</dbReference>
<dbReference type="InterPro" id="IPR006584">
    <property type="entry name" value="Cellulose-bd_IV"/>
</dbReference>
<dbReference type="RefSeq" id="WP_087917652.1">
    <property type="nucleotide sequence ID" value="NZ_CP021780.1"/>
</dbReference>
<dbReference type="CDD" id="cd08023">
    <property type="entry name" value="GH16_laminarinase_like"/>
    <property type="match status" value="1"/>
</dbReference>
<comment type="similarity">
    <text evidence="1">Belongs to the glycosyl hydrolase 16 family.</text>
</comment>
<accession>A0A2Z2KHU9</accession>
<dbReference type="Pfam" id="PF00395">
    <property type="entry name" value="SLH"/>
    <property type="match status" value="3"/>
</dbReference>
<feature type="region of interest" description="Disordered" evidence="3">
    <location>
        <begin position="374"/>
        <end position="434"/>
    </location>
</feature>
<dbReference type="GO" id="GO:0004553">
    <property type="term" value="F:hydrolase activity, hydrolyzing O-glycosyl compounds"/>
    <property type="evidence" value="ECO:0007669"/>
    <property type="project" value="InterPro"/>
</dbReference>
<feature type="domain" description="SLH" evidence="5">
    <location>
        <begin position="99"/>
        <end position="155"/>
    </location>
</feature>
<dbReference type="GO" id="GO:0030246">
    <property type="term" value="F:carbohydrate binding"/>
    <property type="evidence" value="ECO:0007669"/>
    <property type="project" value="InterPro"/>
</dbReference>
<protein>
    <recommendedName>
        <fullName evidence="9">Licheninase</fullName>
    </recommendedName>
</protein>
<evidence type="ECO:0008006" key="9">
    <source>
        <dbReference type="Google" id="ProtNLM"/>
    </source>
</evidence>
<dbReference type="InterPro" id="IPR000757">
    <property type="entry name" value="Beta-glucanase-like"/>
</dbReference>
<evidence type="ECO:0000313" key="7">
    <source>
        <dbReference type="EMBL" id="ASA23665.1"/>
    </source>
</evidence>
<evidence type="ECO:0000256" key="1">
    <source>
        <dbReference type="ARBA" id="ARBA00006865"/>
    </source>
</evidence>
<dbReference type="InterPro" id="IPR050546">
    <property type="entry name" value="Glycosyl_Hydrlase_16"/>
</dbReference>
<feature type="compositionally biased region" description="Polar residues" evidence="3">
    <location>
        <begin position="706"/>
        <end position="715"/>
    </location>
</feature>
<feature type="signal peptide" evidence="4">
    <location>
        <begin position="1"/>
        <end position="27"/>
    </location>
</feature>
<evidence type="ECO:0000313" key="8">
    <source>
        <dbReference type="Proteomes" id="UP000249890"/>
    </source>
</evidence>
<dbReference type="KEGG" id="pdh:B9T62_24450"/>
<dbReference type="OrthoDB" id="9809583at2"/>
<dbReference type="Pfam" id="PF00722">
    <property type="entry name" value="Glyco_hydro_16"/>
    <property type="match status" value="1"/>
</dbReference>
<evidence type="ECO:0000256" key="3">
    <source>
        <dbReference type="SAM" id="MobiDB-lite"/>
    </source>
</evidence>
<keyword evidence="8" id="KW-1185">Reference proteome</keyword>